<dbReference type="AlphaFoldDB" id="A0A7U2MAL6"/>
<protein>
    <submittedName>
        <fullName evidence="4">DUF4189 domain-containing protein</fullName>
    </submittedName>
</protein>
<dbReference type="OMA" id="LKTWGAI"/>
<dbReference type="InterPro" id="IPR025240">
    <property type="entry name" value="DUF4189"/>
</dbReference>
<feature type="region of interest" description="Disordered" evidence="1">
    <location>
        <begin position="26"/>
        <end position="52"/>
    </location>
</feature>
<keyword evidence="2" id="KW-0732">Signal</keyword>
<sequence>MKLFILLIFLFSSSAAWGQTACPSGVAPGSPQCGPDSGTSRGDIPQPPPRPTGEWLKTWGAIASSDNGDIGSSTGKLSENEARVEALKVCSDFGNSDCKVNFTYKNQCVAVVQAAKGRTGGKIISAATEEIAKKDALDECLKESGAKCYVRGTDCSKPFFRKF</sequence>
<dbReference type="Proteomes" id="UP000653002">
    <property type="component" value="Unassembled WGS sequence"/>
</dbReference>
<accession>A0A7U2MAL6</accession>
<dbReference type="GeneID" id="66913448"/>
<evidence type="ECO:0000313" key="4">
    <source>
        <dbReference type="EMBL" id="MBD4338448.1"/>
    </source>
</evidence>
<evidence type="ECO:0000256" key="1">
    <source>
        <dbReference type="SAM" id="MobiDB-lite"/>
    </source>
</evidence>
<feature type="chain" id="PRO_5041143073" evidence="2">
    <location>
        <begin position="19"/>
        <end position="163"/>
    </location>
</feature>
<comment type="caution">
    <text evidence="4">The sequence shown here is derived from an EMBL/GenBank/DDBJ whole genome shotgun (WGS) entry which is preliminary data.</text>
</comment>
<dbReference type="RefSeq" id="WP_011051705.1">
    <property type="nucleotide sequence ID" value="NZ_CAVLHM010000025.1"/>
</dbReference>
<evidence type="ECO:0000313" key="5">
    <source>
        <dbReference type="Proteomes" id="UP000653002"/>
    </source>
</evidence>
<dbReference type="Pfam" id="PF13827">
    <property type="entry name" value="DUF4189"/>
    <property type="match status" value="1"/>
</dbReference>
<evidence type="ECO:0000259" key="3">
    <source>
        <dbReference type="Pfam" id="PF13827"/>
    </source>
</evidence>
<evidence type="ECO:0000256" key="2">
    <source>
        <dbReference type="SAM" id="SignalP"/>
    </source>
</evidence>
<dbReference type="EMBL" id="JAABFR010001493">
    <property type="protein sequence ID" value="MBD4338448.1"/>
    <property type="molecule type" value="Genomic_DNA"/>
</dbReference>
<name>A0A7U2MAL6_XANCI</name>
<feature type="signal peptide" evidence="2">
    <location>
        <begin position="1"/>
        <end position="18"/>
    </location>
</feature>
<reference evidence="4" key="1">
    <citation type="submission" date="2020-01" db="EMBL/GenBank/DDBJ databases">
        <authorList>
            <person name="Richard D."/>
        </authorList>
    </citation>
    <scope>NUCLEOTIDE SEQUENCE</scope>
    <source>
        <strain evidence="4">JP541</strain>
    </source>
</reference>
<gene>
    <name evidence="4" type="ORF">GUH15_20810</name>
</gene>
<organism evidence="4 5">
    <name type="scientific">Xanthomonas citri pv. citri</name>
    <dbReference type="NCBI Taxonomy" id="611301"/>
    <lineage>
        <taxon>Bacteria</taxon>
        <taxon>Pseudomonadati</taxon>
        <taxon>Pseudomonadota</taxon>
        <taxon>Gammaproteobacteria</taxon>
        <taxon>Lysobacterales</taxon>
        <taxon>Lysobacteraceae</taxon>
        <taxon>Xanthomonas</taxon>
    </lineage>
</organism>
<proteinExistence type="predicted"/>
<feature type="domain" description="DUF4189" evidence="3">
    <location>
        <begin position="59"/>
        <end position="155"/>
    </location>
</feature>